<dbReference type="PANTHER" id="PTHR11895:SF151">
    <property type="entry name" value="GLUTAMYL-TRNA(GLN) AMIDOTRANSFERASE SUBUNIT A"/>
    <property type="match status" value="1"/>
</dbReference>
<feature type="domain" description="Amidase" evidence="1">
    <location>
        <begin position="29"/>
        <end position="354"/>
    </location>
</feature>
<comment type="caution">
    <text evidence="2">The sequence shown here is derived from an EMBL/GenBank/DDBJ whole genome shotgun (WGS) entry which is preliminary data.</text>
</comment>
<accession>A0A8H4TMA2</accession>
<keyword evidence="3" id="KW-1185">Reference proteome</keyword>
<protein>
    <recommendedName>
        <fullName evidence="1">Amidase domain-containing protein</fullName>
    </recommendedName>
</protein>
<reference evidence="2" key="1">
    <citation type="journal article" date="2020" name="BMC Genomics">
        <title>Correction to: Identification and distribution of gene clusters required for synthesis of sphingolipid metabolism inhibitors in diverse species of the filamentous fungus Fusarium.</title>
        <authorList>
            <person name="Kim H.S."/>
            <person name="Lohmar J.M."/>
            <person name="Busman M."/>
            <person name="Brown D.W."/>
            <person name="Naumann T.A."/>
            <person name="Divon H.H."/>
            <person name="Lysoe E."/>
            <person name="Uhlig S."/>
            <person name="Proctor R.H."/>
        </authorList>
    </citation>
    <scope>NUCLEOTIDE SEQUENCE</scope>
    <source>
        <strain evidence="2">NRRL 45417</strain>
    </source>
</reference>
<dbReference type="EMBL" id="JABFAI010000020">
    <property type="protein sequence ID" value="KAF4960506.1"/>
    <property type="molecule type" value="Genomic_DNA"/>
</dbReference>
<dbReference type="OrthoDB" id="6428749at2759"/>
<proteinExistence type="predicted"/>
<gene>
    <name evidence="2" type="ORF">FGADI_913</name>
</gene>
<dbReference type="PANTHER" id="PTHR11895">
    <property type="entry name" value="TRANSAMIDASE"/>
    <property type="match status" value="1"/>
</dbReference>
<evidence type="ECO:0000313" key="2">
    <source>
        <dbReference type="EMBL" id="KAF4960506.1"/>
    </source>
</evidence>
<reference evidence="2" key="2">
    <citation type="submission" date="2020-05" db="EMBL/GenBank/DDBJ databases">
        <authorList>
            <person name="Kim H.-S."/>
            <person name="Proctor R.H."/>
            <person name="Brown D.W."/>
        </authorList>
    </citation>
    <scope>NUCLEOTIDE SEQUENCE</scope>
    <source>
        <strain evidence="2">NRRL 45417</strain>
    </source>
</reference>
<dbReference type="AlphaFoldDB" id="A0A8H4TMA2"/>
<dbReference type="InterPro" id="IPR023631">
    <property type="entry name" value="Amidase_dom"/>
</dbReference>
<name>A0A8H4TMA2_9HYPO</name>
<dbReference type="Gene3D" id="3.90.1300.10">
    <property type="entry name" value="Amidase signature (AS) domain"/>
    <property type="match status" value="1"/>
</dbReference>
<evidence type="ECO:0000313" key="3">
    <source>
        <dbReference type="Proteomes" id="UP000604273"/>
    </source>
</evidence>
<dbReference type="Proteomes" id="UP000604273">
    <property type="component" value="Unassembled WGS sequence"/>
</dbReference>
<organism evidence="2 3">
    <name type="scientific">Fusarium gaditjirri</name>
    <dbReference type="NCBI Taxonomy" id="282569"/>
    <lineage>
        <taxon>Eukaryota</taxon>
        <taxon>Fungi</taxon>
        <taxon>Dikarya</taxon>
        <taxon>Ascomycota</taxon>
        <taxon>Pezizomycotina</taxon>
        <taxon>Sordariomycetes</taxon>
        <taxon>Hypocreomycetidae</taxon>
        <taxon>Hypocreales</taxon>
        <taxon>Nectriaceae</taxon>
        <taxon>Fusarium</taxon>
        <taxon>Fusarium nisikadoi species complex</taxon>
    </lineage>
</organism>
<dbReference type="InterPro" id="IPR000120">
    <property type="entry name" value="Amidase"/>
</dbReference>
<evidence type="ECO:0000259" key="1">
    <source>
        <dbReference type="Pfam" id="PF01425"/>
    </source>
</evidence>
<dbReference type="SUPFAM" id="SSF75304">
    <property type="entry name" value="Amidase signature (AS) enzymes"/>
    <property type="match status" value="1"/>
</dbReference>
<dbReference type="Pfam" id="PF01425">
    <property type="entry name" value="Amidase"/>
    <property type="match status" value="1"/>
</dbReference>
<dbReference type="GO" id="GO:0003824">
    <property type="term" value="F:catalytic activity"/>
    <property type="evidence" value="ECO:0007669"/>
    <property type="project" value="InterPro"/>
</dbReference>
<dbReference type="InterPro" id="IPR036928">
    <property type="entry name" value="AS_sf"/>
</dbReference>
<sequence length="360" mass="39431">MESSTYHWTATQALELLKNNTISVEAYAQSLLDRIHERNRTIKAWAHLDLVLREARILDKVPVDKRGPLHGLAVGVKNIMDTKDMPTEYGSRIYDGHKPNEDSQAVAILRAAGALIFGKTTTTEFAVANSGPRTTNPHNPKHTPGGSLCGSAAAVADFQVSLSLGSQTGGSVIRPASYTGVFAMKLSFGTIGFFARSMDDLQLVANVFGLRGDEIPRDIPLDQISVAVIKTPFWSLTGSGTERAICESISVLRRNNVKVEEVSFPQEVSDPKVLVRIQEVIIQSEARVPLLPEYHLNKAGLAYEVRGIIENRSGITQEELRDAYNRYSNMRTIINDLASKYDIILAPSAVDDAPIGLDDM</sequence>